<evidence type="ECO:0000313" key="3">
    <source>
        <dbReference type="Proteomes" id="UP000030653"/>
    </source>
</evidence>
<proteinExistence type="predicted"/>
<reference evidence="2 3" key="1">
    <citation type="journal article" date="2012" name="Science">
        <title>The Paleozoic origin of enzymatic lignin decomposition reconstructed from 31 fungal genomes.</title>
        <authorList>
            <person name="Floudas D."/>
            <person name="Binder M."/>
            <person name="Riley R."/>
            <person name="Barry K."/>
            <person name="Blanchette R.A."/>
            <person name="Henrissat B."/>
            <person name="Martinez A.T."/>
            <person name="Otillar R."/>
            <person name="Spatafora J.W."/>
            <person name="Yadav J.S."/>
            <person name="Aerts A."/>
            <person name="Benoit I."/>
            <person name="Boyd A."/>
            <person name="Carlson A."/>
            <person name="Copeland A."/>
            <person name="Coutinho P.M."/>
            <person name="de Vries R.P."/>
            <person name="Ferreira P."/>
            <person name="Findley K."/>
            <person name="Foster B."/>
            <person name="Gaskell J."/>
            <person name="Glotzer D."/>
            <person name="Gorecki P."/>
            <person name="Heitman J."/>
            <person name="Hesse C."/>
            <person name="Hori C."/>
            <person name="Igarashi K."/>
            <person name="Jurgens J.A."/>
            <person name="Kallen N."/>
            <person name="Kersten P."/>
            <person name="Kohler A."/>
            <person name="Kuees U."/>
            <person name="Kumar T.K.A."/>
            <person name="Kuo A."/>
            <person name="LaButti K."/>
            <person name="Larrondo L.F."/>
            <person name="Lindquist E."/>
            <person name="Ling A."/>
            <person name="Lombard V."/>
            <person name="Lucas S."/>
            <person name="Lundell T."/>
            <person name="Martin R."/>
            <person name="McLaughlin D.J."/>
            <person name="Morgenstern I."/>
            <person name="Morin E."/>
            <person name="Murat C."/>
            <person name="Nagy L.G."/>
            <person name="Nolan M."/>
            <person name="Ohm R.A."/>
            <person name="Patyshakuliyeva A."/>
            <person name="Rokas A."/>
            <person name="Ruiz-Duenas F.J."/>
            <person name="Sabat G."/>
            <person name="Salamov A."/>
            <person name="Samejima M."/>
            <person name="Schmutz J."/>
            <person name="Slot J.C."/>
            <person name="St John F."/>
            <person name="Stenlid J."/>
            <person name="Sun H."/>
            <person name="Sun S."/>
            <person name="Syed K."/>
            <person name="Tsang A."/>
            <person name="Wiebenga A."/>
            <person name="Young D."/>
            <person name="Pisabarro A."/>
            <person name="Eastwood D.C."/>
            <person name="Martin F."/>
            <person name="Cullen D."/>
            <person name="Grigoriev I.V."/>
            <person name="Hibbett D.S."/>
        </authorList>
    </citation>
    <scope>NUCLEOTIDE SEQUENCE [LARGE SCALE GENOMIC DNA]</scope>
    <source>
        <strain evidence="2 3">DJM-731 SS1</strain>
    </source>
</reference>
<feature type="compositionally biased region" description="Low complexity" evidence="1">
    <location>
        <begin position="35"/>
        <end position="49"/>
    </location>
</feature>
<dbReference type="AlphaFoldDB" id="M5FZX9"/>
<dbReference type="HOGENOM" id="CLU_1475132_0_0_1"/>
<feature type="compositionally biased region" description="Pro residues" evidence="1">
    <location>
        <begin position="50"/>
        <end position="59"/>
    </location>
</feature>
<evidence type="ECO:0000256" key="1">
    <source>
        <dbReference type="SAM" id="MobiDB-lite"/>
    </source>
</evidence>
<dbReference type="Proteomes" id="UP000030653">
    <property type="component" value="Unassembled WGS sequence"/>
</dbReference>
<dbReference type="RefSeq" id="XP_040628961.1">
    <property type="nucleotide sequence ID" value="XM_040768375.1"/>
</dbReference>
<feature type="region of interest" description="Disordered" evidence="1">
    <location>
        <begin position="1"/>
        <end position="183"/>
    </location>
</feature>
<name>M5FZX9_DACPD</name>
<sequence length="183" mass="19634">MQPFLFPSFPSQPASLQQGMEEAANDARSPETVHPSLRCLSALLLSRSLSPPPQPPTPSPSFSSSPSSSAISPDRRRTNPPSLALGILSPSTPTSHPMRRPTSSSHTKSAFPALRLPRPTRTSPCMRGWRATAQVGSLGHRDAYSGPNRAASPLVAENRREGGPAASAQRKQAKRAQREEQAR</sequence>
<evidence type="ECO:0000313" key="2">
    <source>
        <dbReference type="EMBL" id="EJU02064.1"/>
    </source>
</evidence>
<keyword evidence="3" id="KW-1185">Reference proteome</keyword>
<accession>M5FZX9</accession>
<feature type="compositionally biased region" description="Low complexity" evidence="1">
    <location>
        <begin position="1"/>
        <end position="18"/>
    </location>
</feature>
<feature type="compositionally biased region" description="Polar residues" evidence="1">
    <location>
        <begin position="89"/>
        <end position="108"/>
    </location>
</feature>
<gene>
    <name evidence="2" type="ORF">DACRYDRAFT_107015</name>
</gene>
<dbReference type="EMBL" id="JH795862">
    <property type="protein sequence ID" value="EJU02064.1"/>
    <property type="molecule type" value="Genomic_DNA"/>
</dbReference>
<protein>
    <submittedName>
        <fullName evidence="2">Uncharacterized protein</fullName>
    </submittedName>
</protein>
<organism evidence="2 3">
    <name type="scientific">Dacryopinax primogenitus (strain DJM 731)</name>
    <name type="common">Brown rot fungus</name>
    <dbReference type="NCBI Taxonomy" id="1858805"/>
    <lineage>
        <taxon>Eukaryota</taxon>
        <taxon>Fungi</taxon>
        <taxon>Dikarya</taxon>
        <taxon>Basidiomycota</taxon>
        <taxon>Agaricomycotina</taxon>
        <taxon>Dacrymycetes</taxon>
        <taxon>Dacrymycetales</taxon>
        <taxon>Dacrymycetaceae</taxon>
        <taxon>Dacryopinax</taxon>
    </lineage>
</organism>
<dbReference type="GeneID" id="63683437"/>
<feature type="compositionally biased region" description="Low complexity" evidence="1">
    <location>
        <begin position="60"/>
        <end position="72"/>
    </location>
</feature>